<organism evidence="1 2">
    <name type="scientific">Blautia producta</name>
    <dbReference type="NCBI Taxonomy" id="33035"/>
    <lineage>
        <taxon>Bacteria</taxon>
        <taxon>Bacillati</taxon>
        <taxon>Bacillota</taxon>
        <taxon>Clostridia</taxon>
        <taxon>Lachnospirales</taxon>
        <taxon>Lachnospiraceae</taxon>
        <taxon>Blautia</taxon>
    </lineage>
</organism>
<proteinExistence type="predicted"/>
<dbReference type="EMBL" id="CP136422">
    <property type="protein sequence ID" value="WPX74282.1"/>
    <property type="molecule type" value="Genomic_DNA"/>
</dbReference>
<accession>A0ABZ0UCD9</accession>
<evidence type="ECO:0008006" key="3">
    <source>
        <dbReference type="Google" id="ProtNLM"/>
    </source>
</evidence>
<name>A0ABZ0UCD9_9FIRM</name>
<keyword evidence="2" id="KW-1185">Reference proteome</keyword>
<protein>
    <recommendedName>
        <fullName evidence="3">PepSY domain-containing protein</fullName>
    </recommendedName>
</protein>
<sequence>MAESVLVLAMGGILAGCAVNPESFDKQVSEEKVQKESPQKPDVELTGQQLIFKSDMEELTEKTVPDYALEKILKHYEGNKEVGGRIYTESEGLTSISYGEIGDKAVSMNENQAVAKADEWIGTAFIGFDISLLDNIKPIVGDMRKTQLGDESEESVIGYRIEYPNEYNGVRIQYEGVSVLLDDSGVLHGRIEWNQYKKIDLPENTKTAQIVDFEQSKILLANAITKENKELGLDENSEEARSVYKIELVFADNGEEEYIPVWYYEMEDGRTYYVNCIDGLVTGL</sequence>
<evidence type="ECO:0000313" key="2">
    <source>
        <dbReference type="Proteomes" id="UP001325248"/>
    </source>
</evidence>
<dbReference type="Proteomes" id="UP001325248">
    <property type="component" value="Chromosome"/>
</dbReference>
<reference evidence="1" key="1">
    <citation type="submission" date="2023-10" db="EMBL/GenBank/DDBJ databases">
        <title>Genome sequence of Blautia coccoides DSM 935.</title>
        <authorList>
            <person name="Boeer T."/>
            <person name="Bengelsdorf F.R."/>
            <person name="Daniel R."/>
            <person name="Poehlein A."/>
        </authorList>
    </citation>
    <scope>NUCLEOTIDE SEQUENCE [LARGE SCALE GENOMIC DNA]</scope>
    <source>
        <strain evidence="1">DSM 935</strain>
    </source>
</reference>
<gene>
    <name evidence="1" type="ORF">BLCOC_26380</name>
</gene>
<evidence type="ECO:0000313" key="1">
    <source>
        <dbReference type="EMBL" id="WPX74282.1"/>
    </source>
</evidence>